<reference evidence="1 2" key="1">
    <citation type="submission" date="2018-06" db="EMBL/GenBank/DDBJ databases">
        <title>Paenibacillus montanisoli sp. nov., isolated from mountain area soil.</title>
        <authorList>
            <person name="Wu M."/>
        </authorList>
    </citation>
    <scope>NUCLEOTIDE SEQUENCE [LARGE SCALE GENOMIC DNA]</scope>
    <source>
        <strain evidence="1 2">RA17</strain>
    </source>
</reference>
<sequence length="248" mass="29060">MSDIIDYEIRYSTKNIADMLRIESVTVRKYASALERAGYAFDRNTAKNRSYSGRDAAAFRFMHLIRMQSGVTVEAAALMTVQRSNAASTELQPVDRNEDDLLPQPYNGRYEIIASEVLKIRTEFEAVRDMTVEQTERLNRIAALSERYEQMVGFQKELMLQMQQLAAAEQAEELRTQRVNDQLIEHRIKMNLKRTALSIWNEKPERERTMKAGWFRRLENEAARESFIRNYIDDHYEEELRKAHGLEP</sequence>
<dbReference type="AlphaFoldDB" id="A0A328U176"/>
<gene>
    <name evidence="1" type="ORF">DL346_10245</name>
</gene>
<evidence type="ECO:0008006" key="3">
    <source>
        <dbReference type="Google" id="ProtNLM"/>
    </source>
</evidence>
<dbReference type="Proteomes" id="UP000249260">
    <property type="component" value="Unassembled WGS sequence"/>
</dbReference>
<evidence type="ECO:0000313" key="2">
    <source>
        <dbReference type="Proteomes" id="UP000249260"/>
    </source>
</evidence>
<dbReference type="EMBL" id="QLUW01000002">
    <property type="protein sequence ID" value="RAP75812.1"/>
    <property type="molecule type" value="Genomic_DNA"/>
</dbReference>
<evidence type="ECO:0000313" key="1">
    <source>
        <dbReference type="EMBL" id="RAP75812.1"/>
    </source>
</evidence>
<keyword evidence="2" id="KW-1185">Reference proteome</keyword>
<accession>A0A328U176</accession>
<protein>
    <recommendedName>
        <fullName evidence="3">HTH merR-type domain-containing protein</fullName>
    </recommendedName>
</protein>
<name>A0A328U176_9BACL</name>
<dbReference type="RefSeq" id="WP_112882037.1">
    <property type="nucleotide sequence ID" value="NZ_QLUW01000002.1"/>
</dbReference>
<comment type="caution">
    <text evidence="1">The sequence shown here is derived from an EMBL/GenBank/DDBJ whole genome shotgun (WGS) entry which is preliminary data.</text>
</comment>
<proteinExistence type="predicted"/>
<dbReference type="OrthoDB" id="9429461at2"/>
<organism evidence="1 2">
    <name type="scientific">Paenibacillus montanisoli</name>
    <dbReference type="NCBI Taxonomy" id="2081970"/>
    <lineage>
        <taxon>Bacteria</taxon>
        <taxon>Bacillati</taxon>
        <taxon>Bacillota</taxon>
        <taxon>Bacilli</taxon>
        <taxon>Bacillales</taxon>
        <taxon>Paenibacillaceae</taxon>
        <taxon>Paenibacillus</taxon>
    </lineage>
</organism>